<comment type="caution">
    <text evidence="1">The sequence shown here is derived from an EMBL/GenBank/DDBJ whole genome shotgun (WGS) entry which is preliminary data.</text>
</comment>
<sequence>MEGTGEVLRHCVPVMRGGGGIMLAACLHDPIPLTFFSCWVAHKKSSYATEPGSQ</sequence>
<organism evidence="1 2">
    <name type="scientific">Thermosporothrix hazakensis</name>
    <dbReference type="NCBI Taxonomy" id="644383"/>
    <lineage>
        <taxon>Bacteria</taxon>
        <taxon>Bacillati</taxon>
        <taxon>Chloroflexota</taxon>
        <taxon>Ktedonobacteria</taxon>
        <taxon>Ktedonobacterales</taxon>
        <taxon>Thermosporotrichaceae</taxon>
        <taxon>Thermosporothrix</taxon>
    </lineage>
</organism>
<keyword evidence="2" id="KW-1185">Reference proteome</keyword>
<evidence type="ECO:0000313" key="1">
    <source>
        <dbReference type="EMBL" id="PZW26700.1"/>
    </source>
</evidence>
<dbReference type="Proteomes" id="UP000248806">
    <property type="component" value="Unassembled WGS sequence"/>
</dbReference>
<name>A0A326U3P4_THEHA</name>
<reference evidence="1 2" key="1">
    <citation type="submission" date="2018-06" db="EMBL/GenBank/DDBJ databases">
        <title>Genomic Encyclopedia of Archaeal and Bacterial Type Strains, Phase II (KMG-II): from individual species to whole genera.</title>
        <authorList>
            <person name="Goeker M."/>
        </authorList>
    </citation>
    <scope>NUCLEOTIDE SEQUENCE [LARGE SCALE GENOMIC DNA]</scope>
    <source>
        <strain evidence="1 2">ATCC BAA-1881</strain>
    </source>
</reference>
<proteinExistence type="predicted"/>
<dbReference type="AlphaFoldDB" id="A0A326U3P4"/>
<accession>A0A326U3P4</accession>
<evidence type="ECO:0000313" key="2">
    <source>
        <dbReference type="Proteomes" id="UP000248806"/>
    </source>
</evidence>
<protein>
    <submittedName>
        <fullName evidence="1">Uncharacterized protein</fullName>
    </submittedName>
</protein>
<gene>
    <name evidence="1" type="ORF">EI42_03852</name>
</gene>
<dbReference type="EMBL" id="QKUF01000014">
    <property type="protein sequence ID" value="PZW26700.1"/>
    <property type="molecule type" value="Genomic_DNA"/>
</dbReference>